<evidence type="ECO:0000256" key="1">
    <source>
        <dbReference type="SAM" id="MobiDB-lite"/>
    </source>
</evidence>
<accession>A0A2P2MXC8</accession>
<feature type="region of interest" description="Disordered" evidence="1">
    <location>
        <begin position="1"/>
        <end position="34"/>
    </location>
</feature>
<sequence length="34" mass="4093">MGKSRISYIGEQNGSRDHSKIKKQQHEYMKRRKS</sequence>
<organism evidence="2">
    <name type="scientific">Rhizophora mucronata</name>
    <name type="common">Asiatic mangrove</name>
    <dbReference type="NCBI Taxonomy" id="61149"/>
    <lineage>
        <taxon>Eukaryota</taxon>
        <taxon>Viridiplantae</taxon>
        <taxon>Streptophyta</taxon>
        <taxon>Embryophyta</taxon>
        <taxon>Tracheophyta</taxon>
        <taxon>Spermatophyta</taxon>
        <taxon>Magnoliopsida</taxon>
        <taxon>eudicotyledons</taxon>
        <taxon>Gunneridae</taxon>
        <taxon>Pentapetalae</taxon>
        <taxon>rosids</taxon>
        <taxon>fabids</taxon>
        <taxon>Malpighiales</taxon>
        <taxon>Rhizophoraceae</taxon>
        <taxon>Rhizophora</taxon>
    </lineage>
</organism>
<protein>
    <submittedName>
        <fullName evidence="2">Uncharacterized protein</fullName>
    </submittedName>
</protein>
<dbReference type="AlphaFoldDB" id="A0A2P2MXC8"/>
<feature type="compositionally biased region" description="Basic and acidic residues" evidence="1">
    <location>
        <begin position="14"/>
        <end position="28"/>
    </location>
</feature>
<evidence type="ECO:0000313" key="2">
    <source>
        <dbReference type="EMBL" id="MBX34877.1"/>
    </source>
</evidence>
<name>A0A2P2MXC8_RHIMU</name>
<proteinExistence type="predicted"/>
<reference evidence="2" key="1">
    <citation type="submission" date="2018-02" db="EMBL/GenBank/DDBJ databases">
        <title>Rhizophora mucronata_Transcriptome.</title>
        <authorList>
            <person name="Meera S.P."/>
            <person name="Sreeshan A."/>
            <person name="Augustine A."/>
        </authorList>
    </citation>
    <scope>NUCLEOTIDE SEQUENCE</scope>
    <source>
        <tissue evidence="2">Leaf</tissue>
    </source>
</reference>
<dbReference type="EMBL" id="GGEC01054393">
    <property type="protein sequence ID" value="MBX34877.1"/>
    <property type="molecule type" value="Transcribed_RNA"/>
</dbReference>